<evidence type="ECO:0000313" key="1">
    <source>
        <dbReference type="EMBL" id="BDT63135.1"/>
    </source>
</evidence>
<organism evidence="1">
    <name type="scientific">Sicyonia whispovirus</name>
    <dbReference type="NCBI Taxonomy" id="2984283"/>
    <lineage>
        <taxon>Viruses</taxon>
        <taxon>Viruses incertae sedis</taxon>
        <taxon>Naldaviricetes</taxon>
        <taxon>Nimaviridae</taxon>
        <taxon>Whispovirus</taxon>
    </lineage>
</organism>
<sequence>MPLSSAATAADTYILPRYYTDLDWPDDERSIKILERDSAMTSHRMPRWEDTSERCINVRQGQASYLLRVCDDESVSSGSRTVTIAPGQFLRLPVRVMRFAFRDPLSVAAVLSSAGSKLDNSIFGSHDGLVVLPNHNFVGPYCSEISHVGVYNAGSRTVTCRHNCQKTLRFSPLSVTFEHVRSQFEEAHYTGREQELIIPARGYIEVPFNIMHSGMAIDPSSDIYIFLNSIGSCNVPEGVFFQNLIPKSNKLEIYNVAEEERKIVLREDLGDGSTSENFLGYVYRVTPTFLATWKGSVDTNYTINLDEVKLHSIYVLNPKRRYTIPPGRSMNVMVNSVKVVRLLRDNQLPFGLTKNGEVDKSYRIKRYLKLISSERKLVCVTPFVNEESAVSGHSPLSLALLNTYRHPIEIDPSKAVAACVVCEAAMP</sequence>
<name>A0A9C7BNR5_9VIRU</name>
<accession>A0A9C7BNR5</accession>
<proteinExistence type="predicted"/>
<dbReference type="EMBL" id="LC738881">
    <property type="protein sequence ID" value="BDT63135.1"/>
    <property type="molecule type" value="Genomic_DNA"/>
</dbReference>
<protein>
    <submittedName>
        <fullName evidence="1">Wsv526-like protein</fullName>
    </submittedName>
</protein>
<reference evidence="1" key="1">
    <citation type="submission" date="2022-10" db="EMBL/GenBank/DDBJ databases">
        <title>Genome sequences of endogenous nimaviruses in decapod crustaceans.</title>
        <authorList>
            <person name="Kawato S."/>
            <person name="Nozaki R."/>
            <person name="Kondo H."/>
            <person name="Hirono I."/>
        </authorList>
    </citation>
    <scope>NUCLEOTIDE SEQUENCE</scope>
    <source>
        <strain evidence="1">Fukuoka2019</strain>
    </source>
</reference>